<accession>A0AA90Z2C3</accession>
<dbReference type="AlphaFoldDB" id="A0AA90Z2C3"/>
<dbReference type="EMBL" id="WVRA01000005">
    <property type="protein sequence ID" value="NOE19401.1"/>
    <property type="molecule type" value="Genomic_DNA"/>
</dbReference>
<dbReference type="SUPFAM" id="SSF50475">
    <property type="entry name" value="FMN-binding split barrel"/>
    <property type="match status" value="1"/>
</dbReference>
<dbReference type="Pfam" id="PF01243">
    <property type="entry name" value="PNPOx_N"/>
    <property type="match status" value="1"/>
</dbReference>
<dbReference type="PANTHER" id="PTHR42815:SF2">
    <property type="entry name" value="FAD-BINDING, PUTATIVE (AFU_ORTHOLOGUE AFUA_6G07600)-RELATED"/>
    <property type="match status" value="1"/>
</dbReference>
<comment type="caution">
    <text evidence="3">The sequence shown here is derived from an EMBL/GenBank/DDBJ whole genome shotgun (WGS) entry which is preliminary data.</text>
</comment>
<dbReference type="InterPro" id="IPR012349">
    <property type="entry name" value="Split_barrel_FMN-bd"/>
</dbReference>
<dbReference type="RefSeq" id="WP_171330917.1">
    <property type="nucleotide sequence ID" value="NZ_WVRA01000005.1"/>
</dbReference>
<reference evidence="3" key="1">
    <citation type="submission" date="2019-12" db="EMBL/GenBank/DDBJ databases">
        <title>Ruegeria JWLKs population differentiation of coral mucus and skeleton niches.</title>
        <authorList>
            <person name="Luo D."/>
        </authorList>
    </citation>
    <scope>NUCLEOTIDE SEQUENCE</scope>
    <source>
        <strain evidence="3">HKCCD6181</strain>
    </source>
</reference>
<feature type="region of interest" description="Disordered" evidence="1">
    <location>
        <begin position="186"/>
        <end position="208"/>
    </location>
</feature>
<dbReference type="PANTHER" id="PTHR42815">
    <property type="entry name" value="FAD-BINDING, PUTATIVE (AFU_ORTHOLOGUE AFUA_6G07600)-RELATED"/>
    <property type="match status" value="1"/>
</dbReference>
<feature type="domain" description="Pyridoxamine 5'-phosphate oxidase N-terminal" evidence="2">
    <location>
        <begin position="46"/>
        <end position="139"/>
    </location>
</feature>
<dbReference type="InterPro" id="IPR011576">
    <property type="entry name" value="Pyridox_Oxase_N"/>
</dbReference>
<name>A0AA90Z2C3_9RHOB</name>
<dbReference type="Gene3D" id="2.30.110.10">
    <property type="entry name" value="Electron Transport, Fmn-binding Protein, Chain A"/>
    <property type="match status" value="1"/>
</dbReference>
<dbReference type="Proteomes" id="UP000597886">
    <property type="component" value="Unassembled WGS sequence"/>
</dbReference>
<sequence length="208" mass="23686">MTRPFAEISFTPSLRATQAKNGSAEGYAKFLAGAVQEDLISPVEASFIAQRDGFYQATVSETGWPYVQFRGGPAGFLKVLDERTLAYADFRGNRQYLSAGNLLNNDRISLILMDYPNRRRLKIWGRAKLVDGADDPALMQRLHDPNYRGRPERAIVIKLEAMDRNCPQHIPQRLTLEEFEEHMAPLRDELAERKAQNAEHKEKPGQQR</sequence>
<gene>
    <name evidence="3" type="ORF">GS634_14830</name>
</gene>
<evidence type="ECO:0000259" key="2">
    <source>
        <dbReference type="Pfam" id="PF01243"/>
    </source>
</evidence>
<organism evidence="3 4">
    <name type="scientific">Ruegeria atlantica</name>
    <dbReference type="NCBI Taxonomy" id="81569"/>
    <lineage>
        <taxon>Bacteria</taxon>
        <taxon>Pseudomonadati</taxon>
        <taxon>Pseudomonadota</taxon>
        <taxon>Alphaproteobacteria</taxon>
        <taxon>Rhodobacterales</taxon>
        <taxon>Roseobacteraceae</taxon>
        <taxon>Ruegeria</taxon>
    </lineage>
</organism>
<evidence type="ECO:0000313" key="3">
    <source>
        <dbReference type="EMBL" id="NOE19401.1"/>
    </source>
</evidence>
<proteinExistence type="predicted"/>
<evidence type="ECO:0000256" key="1">
    <source>
        <dbReference type="SAM" id="MobiDB-lite"/>
    </source>
</evidence>
<protein>
    <submittedName>
        <fullName evidence="3">Pyridoxamine 5-phosphate oxidase</fullName>
    </submittedName>
</protein>
<evidence type="ECO:0000313" key="4">
    <source>
        <dbReference type="Proteomes" id="UP000597886"/>
    </source>
</evidence>